<reference evidence="3 4" key="1">
    <citation type="submission" date="2018-02" db="EMBL/GenBank/DDBJ databases">
        <title>The draft genome of Phyllobacterium sp. 1N-3.</title>
        <authorList>
            <person name="Liu L."/>
            <person name="Li L."/>
            <person name="Zhang X."/>
            <person name="Wang T."/>
            <person name="Liang L."/>
        </authorList>
    </citation>
    <scope>NUCLEOTIDE SEQUENCE [LARGE SCALE GENOMIC DNA]</scope>
    <source>
        <strain evidence="3 4">1N-3</strain>
    </source>
</reference>
<feature type="domain" description="ParB-like N-terminal" evidence="2">
    <location>
        <begin position="25"/>
        <end position="113"/>
    </location>
</feature>
<dbReference type="GO" id="GO:0005694">
    <property type="term" value="C:chromosome"/>
    <property type="evidence" value="ECO:0007669"/>
    <property type="project" value="TreeGrafter"/>
</dbReference>
<sequence>MTGENNGSGVQLGFERDIVLLKLAQIIPLKSLRPGAKESKKYTQILSSVRAIGLVEPPVVTPDPKQQGTFFLLDGLLRIEALKDIGSDEVECLVSTDDEAYTYNKRINRLSAVQEHRMIVRAMDRGVPAEQIAQALELDVSTIRRRFRMLDGICSEAVEMLKETNCPMQSFEILRQMAPIRQVEAADLMIGQNNFSTMFAKALLAATPESQLVDPRKKKPTRGNPVTSEQIARMERELASLQSQVKSVEESFGIDNLHLTVAKGYVTKLLSNPRVARWLEQNRHEYLSEFRSIAEIDSIGMRPAAE</sequence>
<keyword evidence="1" id="KW-0175">Coiled coil</keyword>
<dbReference type="InterPro" id="IPR050336">
    <property type="entry name" value="Chromosome_partition/occlusion"/>
</dbReference>
<proteinExistence type="predicted"/>
<dbReference type="Pfam" id="PF07506">
    <property type="entry name" value="RepB"/>
    <property type="match status" value="1"/>
</dbReference>
<dbReference type="SMART" id="SM00470">
    <property type="entry name" value="ParB"/>
    <property type="match status" value="1"/>
</dbReference>
<feature type="coiled-coil region" evidence="1">
    <location>
        <begin position="224"/>
        <end position="251"/>
    </location>
</feature>
<comment type="caution">
    <text evidence="3">The sequence shown here is derived from an EMBL/GenBank/DDBJ whole genome shotgun (WGS) entry which is preliminary data.</text>
</comment>
<dbReference type="GO" id="GO:0007059">
    <property type="term" value="P:chromosome segregation"/>
    <property type="evidence" value="ECO:0007669"/>
    <property type="project" value="TreeGrafter"/>
</dbReference>
<dbReference type="Proteomes" id="UP000239434">
    <property type="component" value="Unassembled WGS sequence"/>
</dbReference>
<dbReference type="Gene3D" id="3.90.1530.30">
    <property type="match status" value="1"/>
</dbReference>
<dbReference type="SUPFAM" id="SSF110849">
    <property type="entry name" value="ParB/Sulfiredoxin"/>
    <property type="match status" value="1"/>
</dbReference>
<protein>
    <submittedName>
        <fullName evidence="3">RepB plasmid partition</fullName>
    </submittedName>
</protein>
<dbReference type="InterPro" id="IPR011111">
    <property type="entry name" value="Plasmid_RepB"/>
</dbReference>
<dbReference type="SUPFAM" id="SSF109709">
    <property type="entry name" value="KorB DNA-binding domain-like"/>
    <property type="match status" value="1"/>
</dbReference>
<organism evidence="3 4">
    <name type="scientific">Phyllobacterium phragmitis</name>
    <dbReference type="NCBI Taxonomy" id="2670329"/>
    <lineage>
        <taxon>Bacteria</taxon>
        <taxon>Pseudomonadati</taxon>
        <taxon>Pseudomonadota</taxon>
        <taxon>Alphaproteobacteria</taxon>
        <taxon>Hyphomicrobiales</taxon>
        <taxon>Phyllobacteriaceae</taxon>
        <taxon>Phyllobacterium</taxon>
    </lineage>
</organism>
<dbReference type="PANTHER" id="PTHR33375">
    <property type="entry name" value="CHROMOSOME-PARTITIONING PROTEIN PARB-RELATED"/>
    <property type="match status" value="1"/>
</dbReference>
<accession>A0A2S9IRJ9</accession>
<evidence type="ECO:0000313" key="4">
    <source>
        <dbReference type="Proteomes" id="UP000239434"/>
    </source>
</evidence>
<keyword evidence="4" id="KW-1185">Reference proteome</keyword>
<evidence type="ECO:0000259" key="2">
    <source>
        <dbReference type="SMART" id="SM00470"/>
    </source>
</evidence>
<dbReference type="Gene3D" id="1.10.10.2830">
    <property type="match status" value="1"/>
</dbReference>
<dbReference type="InterPro" id="IPR036086">
    <property type="entry name" value="ParB/Sulfiredoxin_sf"/>
</dbReference>
<gene>
    <name evidence="3" type="ORF">C5748_13110</name>
</gene>
<evidence type="ECO:0000256" key="1">
    <source>
        <dbReference type="SAM" id="Coils"/>
    </source>
</evidence>
<evidence type="ECO:0000313" key="3">
    <source>
        <dbReference type="EMBL" id="PRD43138.1"/>
    </source>
</evidence>
<dbReference type="InterPro" id="IPR003115">
    <property type="entry name" value="ParB_N"/>
</dbReference>
<dbReference type="EMBL" id="PVBR01000008">
    <property type="protein sequence ID" value="PRD43138.1"/>
    <property type="molecule type" value="Genomic_DNA"/>
</dbReference>
<dbReference type="PANTHER" id="PTHR33375:SF1">
    <property type="entry name" value="CHROMOSOME-PARTITIONING PROTEIN PARB-RELATED"/>
    <property type="match status" value="1"/>
</dbReference>
<dbReference type="AlphaFoldDB" id="A0A2S9IRJ9"/>
<name>A0A2S9IRJ9_9HYPH</name>
<dbReference type="RefSeq" id="WP_105742377.1">
    <property type="nucleotide sequence ID" value="NZ_PVBR01000008.1"/>
</dbReference>